<sequence length="381" mass="42377">MAPKRRKQTSSSDEKVFAVIRDRKTSKSQVIPVDRLSYSKKDNLKIGTSVAFKGTDGASRRCQGIVVAKGTKQQCDQSLSIIEKSNSVDTKDSSDSDNLQIDERAVVSDSDGENVDHSDDDNETAMPLSISKESSSVISKDKNPTISSATSTSNSASITLPADIEPSTDVALRDISNDTNVNSKRKELTKESTPINNKKQKRSAVISHSDFERALRENAQLKKELTMYKDNWMPRPKGAAMTYFIDVGKVLAGAFDNQDDEDKGEKLENICAALGMNEKELKSCEHETDITKTCRQIIKFIYRDSKERARTLVSTMNTNILHSIQEYAKMAHPALSKINNSVLNNAIGNVFATDKRRFERDGIQIFMGNDVNDVDEDDENF</sequence>
<name>A0A815QVI4_ADIRI</name>
<gene>
    <name evidence="2" type="ORF">EDS130_LOCUS34105</name>
    <name evidence="3" type="ORF">XAT740_LOCUS37780</name>
</gene>
<proteinExistence type="predicted"/>
<feature type="region of interest" description="Disordered" evidence="1">
    <location>
        <begin position="107"/>
        <end position="126"/>
    </location>
</feature>
<dbReference type="OrthoDB" id="10066666at2759"/>
<feature type="compositionally biased region" description="Low complexity" evidence="1">
    <location>
        <begin position="145"/>
        <end position="159"/>
    </location>
</feature>
<dbReference type="Proteomes" id="UP000663828">
    <property type="component" value="Unassembled WGS sequence"/>
</dbReference>
<keyword evidence="4" id="KW-1185">Reference proteome</keyword>
<evidence type="ECO:0000313" key="4">
    <source>
        <dbReference type="Proteomes" id="UP000663828"/>
    </source>
</evidence>
<organism evidence="3 4">
    <name type="scientific">Adineta ricciae</name>
    <name type="common">Rotifer</name>
    <dbReference type="NCBI Taxonomy" id="249248"/>
    <lineage>
        <taxon>Eukaryota</taxon>
        <taxon>Metazoa</taxon>
        <taxon>Spiralia</taxon>
        <taxon>Gnathifera</taxon>
        <taxon>Rotifera</taxon>
        <taxon>Eurotatoria</taxon>
        <taxon>Bdelloidea</taxon>
        <taxon>Adinetida</taxon>
        <taxon>Adinetidae</taxon>
        <taxon>Adineta</taxon>
    </lineage>
</organism>
<feature type="compositionally biased region" description="Acidic residues" evidence="1">
    <location>
        <begin position="110"/>
        <end position="123"/>
    </location>
</feature>
<accession>A0A815QVI4</accession>
<reference evidence="3" key="1">
    <citation type="submission" date="2021-02" db="EMBL/GenBank/DDBJ databases">
        <authorList>
            <person name="Nowell W R."/>
        </authorList>
    </citation>
    <scope>NUCLEOTIDE SEQUENCE</scope>
</reference>
<comment type="caution">
    <text evidence="3">The sequence shown here is derived from an EMBL/GenBank/DDBJ whole genome shotgun (WGS) entry which is preliminary data.</text>
</comment>
<evidence type="ECO:0000313" key="2">
    <source>
        <dbReference type="EMBL" id="CAF1366137.1"/>
    </source>
</evidence>
<dbReference type="EMBL" id="CAJNOR010004006">
    <property type="protein sequence ID" value="CAF1467485.1"/>
    <property type="molecule type" value="Genomic_DNA"/>
</dbReference>
<dbReference type="AlphaFoldDB" id="A0A815QVI4"/>
<evidence type="ECO:0000256" key="1">
    <source>
        <dbReference type="SAM" id="MobiDB-lite"/>
    </source>
</evidence>
<dbReference type="Proteomes" id="UP000663852">
    <property type="component" value="Unassembled WGS sequence"/>
</dbReference>
<evidence type="ECO:0000313" key="3">
    <source>
        <dbReference type="EMBL" id="CAF1467485.1"/>
    </source>
</evidence>
<dbReference type="EMBL" id="CAJNOJ010000281">
    <property type="protein sequence ID" value="CAF1366137.1"/>
    <property type="molecule type" value="Genomic_DNA"/>
</dbReference>
<feature type="region of interest" description="Disordered" evidence="1">
    <location>
        <begin position="132"/>
        <end position="160"/>
    </location>
</feature>
<protein>
    <submittedName>
        <fullName evidence="3">Uncharacterized protein</fullName>
    </submittedName>
</protein>